<reference evidence="1" key="2">
    <citation type="journal article" date="2014" name="Int. J. Syst. Evol. Microbiol.">
        <title>Complete genome sequence of Corynebacterium casei LMG S-19264T (=DSM 44701T), isolated from a smear-ripened cheese.</title>
        <authorList>
            <consortium name="US DOE Joint Genome Institute (JGI-PGF)"/>
            <person name="Walter F."/>
            <person name="Albersmeier A."/>
            <person name="Kalinowski J."/>
            <person name="Ruckert C."/>
        </authorList>
    </citation>
    <scope>NUCLEOTIDE SEQUENCE</scope>
    <source>
        <strain evidence="1">CGMCC 1.8885</strain>
    </source>
</reference>
<accession>A0AAV4K5Y7</accession>
<dbReference type="RefSeq" id="WP_152423556.1">
    <property type="nucleotide sequence ID" value="NZ_BMLZ01000018.1"/>
</dbReference>
<evidence type="ECO:0000313" key="1">
    <source>
        <dbReference type="EMBL" id="GGI86998.1"/>
    </source>
</evidence>
<evidence type="ECO:0000313" key="4">
    <source>
        <dbReference type="Proteomes" id="UP000652720"/>
    </source>
</evidence>
<evidence type="ECO:0000313" key="2">
    <source>
        <dbReference type="EMBL" id="GGP29951.1"/>
    </source>
</evidence>
<reference evidence="3" key="3">
    <citation type="journal article" date="2019" name="Int. J. Syst. Evol. Microbiol.">
        <title>The Global Catalogue of Microorganisms (GCM) 10K type strain sequencing project: providing services to taxonomists for standard genome sequencing and annotation.</title>
        <authorList>
            <consortium name="The Broad Institute Genomics Platform"/>
            <consortium name="The Broad Institute Genome Sequencing Center for Infectious Disease"/>
            <person name="Wu L."/>
            <person name="Ma J."/>
        </authorList>
    </citation>
    <scope>NUCLEOTIDE SEQUENCE [LARGE SCALE GENOMIC DNA]</scope>
    <source>
        <strain evidence="3">CGMCC 1.8884</strain>
    </source>
</reference>
<protein>
    <submittedName>
        <fullName evidence="1">Uncharacterized protein</fullName>
    </submittedName>
</protein>
<keyword evidence="3" id="KW-1185">Reference proteome</keyword>
<reference evidence="1" key="4">
    <citation type="submission" date="2023-08" db="EMBL/GenBank/DDBJ databases">
        <authorList>
            <person name="Sun Q."/>
            <person name="Zhou Y."/>
        </authorList>
    </citation>
    <scope>NUCLEOTIDE SEQUENCE</scope>
    <source>
        <strain evidence="2">CGMCC 1.8884</strain>
        <strain evidence="1">CGMCC 1.8885</strain>
    </source>
</reference>
<dbReference type="AlphaFoldDB" id="A0AAV4K5Y7"/>
<evidence type="ECO:0000313" key="3">
    <source>
        <dbReference type="Proteomes" id="UP000630135"/>
    </source>
</evidence>
<dbReference type="EMBL" id="BMLZ01000018">
    <property type="protein sequence ID" value="GGP29951.1"/>
    <property type="molecule type" value="Genomic_DNA"/>
</dbReference>
<dbReference type="Proteomes" id="UP000652720">
    <property type="component" value="Unassembled WGS sequence"/>
</dbReference>
<sequence length="92" mass="10482">MTDSRPLTPVGCQCSYSRQPMVVPPYTETPEEAAWRREVDPLLDKLDSLGLCRYWYYDHVVSAALGRPACWHQEGRAEGVTYLKHLLAEATK</sequence>
<dbReference type="EMBL" id="BMMA01000022">
    <property type="protein sequence ID" value="GGI86998.1"/>
    <property type="molecule type" value="Genomic_DNA"/>
</dbReference>
<reference evidence="2" key="1">
    <citation type="journal article" date="2014" name="Int. J. Syst. Evol. Microbiol.">
        <title>Complete genome of a new Firmicutes species belonging to the dominant human colonic microbiota ('Ruminococcus bicirculans') reveals two chromosomes and a selective capacity to utilize plant glucans.</title>
        <authorList>
            <consortium name="NISC Comparative Sequencing Program"/>
            <person name="Wegmann U."/>
            <person name="Louis P."/>
            <person name="Goesmann A."/>
            <person name="Henrissat B."/>
            <person name="Duncan S.H."/>
            <person name="Flint H.J."/>
        </authorList>
    </citation>
    <scope>NUCLEOTIDE SEQUENCE</scope>
    <source>
        <strain evidence="2">CGMCC 1.8884</strain>
    </source>
</reference>
<organism evidence="1 4">
    <name type="scientific">Deinococcus wulumuqiensis</name>
    <dbReference type="NCBI Taxonomy" id="980427"/>
    <lineage>
        <taxon>Bacteria</taxon>
        <taxon>Thermotogati</taxon>
        <taxon>Deinococcota</taxon>
        <taxon>Deinococci</taxon>
        <taxon>Deinococcales</taxon>
        <taxon>Deinococcaceae</taxon>
        <taxon>Deinococcus</taxon>
    </lineage>
</organism>
<name>A0AAV4K5Y7_9DEIO</name>
<comment type="caution">
    <text evidence="1">The sequence shown here is derived from an EMBL/GenBank/DDBJ whole genome shotgun (WGS) entry which is preliminary data.</text>
</comment>
<gene>
    <name evidence="2" type="ORF">GCM10008021_16020</name>
    <name evidence="1" type="ORF">GCM10010914_21780</name>
</gene>
<proteinExistence type="predicted"/>
<dbReference type="Proteomes" id="UP000630135">
    <property type="component" value="Unassembled WGS sequence"/>
</dbReference>
<dbReference type="GeneID" id="59164377"/>